<dbReference type="Pfam" id="PF00078">
    <property type="entry name" value="RVT_1"/>
    <property type="match status" value="1"/>
</dbReference>
<protein>
    <recommendedName>
        <fullName evidence="1">Reverse transcriptase domain-containing protein</fullName>
    </recommendedName>
</protein>
<organism evidence="2 3">
    <name type="scientific">Portunus trituberculatus</name>
    <name type="common">Swimming crab</name>
    <name type="synonym">Neptunus trituberculatus</name>
    <dbReference type="NCBI Taxonomy" id="210409"/>
    <lineage>
        <taxon>Eukaryota</taxon>
        <taxon>Metazoa</taxon>
        <taxon>Ecdysozoa</taxon>
        <taxon>Arthropoda</taxon>
        <taxon>Crustacea</taxon>
        <taxon>Multicrustacea</taxon>
        <taxon>Malacostraca</taxon>
        <taxon>Eumalacostraca</taxon>
        <taxon>Eucarida</taxon>
        <taxon>Decapoda</taxon>
        <taxon>Pleocyemata</taxon>
        <taxon>Brachyura</taxon>
        <taxon>Eubrachyura</taxon>
        <taxon>Portunoidea</taxon>
        <taxon>Portunidae</taxon>
        <taxon>Portuninae</taxon>
        <taxon>Portunus</taxon>
    </lineage>
</organism>
<dbReference type="AlphaFoldDB" id="A0A5B7ELZ3"/>
<keyword evidence="3" id="KW-1185">Reference proteome</keyword>
<dbReference type="SUPFAM" id="SSF56672">
    <property type="entry name" value="DNA/RNA polymerases"/>
    <property type="match status" value="1"/>
</dbReference>
<comment type="caution">
    <text evidence="2">The sequence shown here is derived from an EMBL/GenBank/DDBJ whole genome shotgun (WGS) entry which is preliminary data.</text>
</comment>
<evidence type="ECO:0000313" key="3">
    <source>
        <dbReference type="Proteomes" id="UP000324222"/>
    </source>
</evidence>
<evidence type="ECO:0000313" key="2">
    <source>
        <dbReference type="EMBL" id="MPC34348.1"/>
    </source>
</evidence>
<reference evidence="2 3" key="1">
    <citation type="submission" date="2019-05" db="EMBL/GenBank/DDBJ databases">
        <title>Another draft genome of Portunus trituberculatus and its Hox gene families provides insights of decapod evolution.</title>
        <authorList>
            <person name="Jeong J.-H."/>
            <person name="Song I."/>
            <person name="Kim S."/>
            <person name="Choi T."/>
            <person name="Kim D."/>
            <person name="Ryu S."/>
            <person name="Kim W."/>
        </authorList>
    </citation>
    <scope>NUCLEOTIDE SEQUENCE [LARGE SCALE GENOMIC DNA]</scope>
    <source>
        <tissue evidence="2">Muscle</tissue>
    </source>
</reference>
<gene>
    <name evidence="2" type="ORF">E2C01_027733</name>
</gene>
<dbReference type="InterPro" id="IPR043502">
    <property type="entry name" value="DNA/RNA_pol_sf"/>
</dbReference>
<dbReference type="Gene3D" id="3.30.70.270">
    <property type="match status" value="1"/>
</dbReference>
<proteinExistence type="predicted"/>
<accession>A0A5B7ELZ3</accession>
<evidence type="ECO:0000259" key="1">
    <source>
        <dbReference type="PROSITE" id="PS50878"/>
    </source>
</evidence>
<dbReference type="Proteomes" id="UP000324222">
    <property type="component" value="Unassembled WGS sequence"/>
</dbReference>
<dbReference type="EMBL" id="VSRR010003034">
    <property type="protein sequence ID" value="MPC34348.1"/>
    <property type="molecule type" value="Genomic_DNA"/>
</dbReference>
<dbReference type="InterPro" id="IPR000477">
    <property type="entry name" value="RT_dom"/>
</dbReference>
<name>A0A5B7ELZ3_PORTR</name>
<sequence>MYFIARELEDALCGQADTAPGVDRIHFRTVFPPPTSTNKALHRAAFLNSTIFNILMGGLIVPHYDQGIKLLIYADDIVLLYTGTNFVVKRALLTFTQQCRELGLKVNSTKSRFIVFKAHLPDLSLQLDGQPITQCYTH</sequence>
<dbReference type="PROSITE" id="PS50878">
    <property type="entry name" value="RT_POL"/>
    <property type="match status" value="1"/>
</dbReference>
<feature type="domain" description="Reverse transcriptase" evidence="1">
    <location>
        <begin position="1"/>
        <end position="127"/>
    </location>
</feature>
<dbReference type="InterPro" id="IPR043128">
    <property type="entry name" value="Rev_trsase/Diguanyl_cyclase"/>
</dbReference>
<dbReference type="GO" id="GO:0071897">
    <property type="term" value="P:DNA biosynthetic process"/>
    <property type="evidence" value="ECO:0007669"/>
    <property type="project" value="UniProtKB-ARBA"/>
</dbReference>